<proteinExistence type="predicted"/>
<evidence type="ECO:0000313" key="2">
    <source>
        <dbReference type="Proteomes" id="UP000011182"/>
    </source>
</evidence>
<dbReference type="EMBL" id="AMXN01000007">
    <property type="protein sequence ID" value="ELS59899.1"/>
    <property type="molecule type" value="Genomic_DNA"/>
</dbReference>
<accession>A0A9W5PBS3</accession>
<organism evidence="1 2">
    <name type="scientific">Bacillus inaquosorum KCTC 13429</name>
    <dbReference type="NCBI Taxonomy" id="1236548"/>
    <lineage>
        <taxon>Bacteria</taxon>
        <taxon>Bacillati</taxon>
        <taxon>Bacillota</taxon>
        <taxon>Bacilli</taxon>
        <taxon>Bacillales</taxon>
        <taxon>Bacillaceae</taxon>
        <taxon>Bacillus</taxon>
    </lineage>
</organism>
<evidence type="ECO:0000313" key="1">
    <source>
        <dbReference type="EMBL" id="ELS59899.1"/>
    </source>
</evidence>
<name>A0A9W5PBS3_9BACI</name>
<reference evidence="1 2" key="1">
    <citation type="journal article" date="2014" name="Syst. Appl. Microbiol.">
        <title>Genomic insights into the taxonomic status of the three subspecies of Bacillus subtilis.</title>
        <authorList>
            <person name="Yi H."/>
            <person name="Chun J."/>
            <person name="Cha C.J."/>
        </authorList>
    </citation>
    <scope>NUCLEOTIDE SEQUENCE [LARGE SCALE GENOMIC DNA]</scope>
    <source>
        <strain evidence="1 2">KCTC 13429</strain>
    </source>
</reference>
<keyword evidence="2" id="KW-1185">Reference proteome</keyword>
<sequence>MLIKQAGILALGAMANYSGGTAPAFTGFPIKPAVVHGPAPI</sequence>
<dbReference type="Proteomes" id="UP000011182">
    <property type="component" value="Unassembled WGS sequence"/>
</dbReference>
<protein>
    <submittedName>
        <fullName evidence="1">Uncharacterized protein</fullName>
    </submittedName>
</protein>
<gene>
    <name evidence="1" type="ORF">BSI_34150</name>
</gene>
<dbReference type="AlphaFoldDB" id="A0A9W5PBS3"/>
<comment type="caution">
    <text evidence="1">The sequence shown here is derived from an EMBL/GenBank/DDBJ whole genome shotgun (WGS) entry which is preliminary data.</text>
</comment>